<evidence type="ECO:0000256" key="1">
    <source>
        <dbReference type="SAM" id="Coils"/>
    </source>
</evidence>
<keyword evidence="1" id="KW-0175">Coiled coil</keyword>
<proteinExistence type="predicted"/>
<dbReference type="KEGG" id="ffu:CLAFUR5_07057"/>
<dbReference type="OrthoDB" id="5349575at2759"/>
<accession>A0A9Q8PAJ7</accession>
<evidence type="ECO:0000313" key="2">
    <source>
        <dbReference type="EMBL" id="UJO18935.1"/>
    </source>
</evidence>
<reference evidence="2" key="1">
    <citation type="submission" date="2021-12" db="EMBL/GenBank/DDBJ databases">
        <authorList>
            <person name="Zaccaron A."/>
            <person name="Stergiopoulos I."/>
        </authorList>
    </citation>
    <scope>NUCLEOTIDE SEQUENCE</scope>
    <source>
        <strain evidence="2">Race5_Kim</strain>
    </source>
</reference>
<gene>
    <name evidence="2" type="ORF">CLAFUR5_07057</name>
</gene>
<feature type="coiled-coil region" evidence="1">
    <location>
        <begin position="203"/>
        <end position="237"/>
    </location>
</feature>
<dbReference type="AlphaFoldDB" id="A0A9Q8PAJ7"/>
<organism evidence="2 3">
    <name type="scientific">Passalora fulva</name>
    <name type="common">Tomato leaf mold</name>
    <name type="synonym">Cladosporium fulvum</name>
    <dbReference type="NCBI Taxonomy" id="5499"/>
    <lineage>
        <taxon>Eukaryota</taxon>
        <taxon>Fungi</taxon>
        <taxon>Dikarya</taxon>
        <taxon>Ascomycota</taxon>
        <taxon>Pezizomycotina</taxon>
        <taxon>Dothideomycetes</taxon>
        <taxon>Dothideomycetidae</taxon>
        <taxon>Mycosphaerellales</taxon>
        <taxon>Mycosphaerellaceae</taxon>
        <taxon>Fulvia</taxon>
    </lineage>
</organism>
<dbReference type="GeneID" id="71986935"/>
<name>A0A9Q8PAJ7_PASFU</name>
<protein>
    <submittedName>
        <fullName evidence="2">Uncharacterized protein</fullName>
    </submittedName>
</protein>
<dbReference type="EMBL" id="CP090168">
    <property type="protein sequence ID" value="UJO18935.1"/>
    <property type="molecule type" value="Genomic_DNA"/>
</dbReference>
<evidence type="ECO:0000313" key="3">
    <source>
        <dbReference type="Proteomes" id="UP000756132"/>
    </source>
</evidence>
<dbReference type="Proteomes" id="UP000756132">
    <property type="component" value="Chromosome 6"/>
</dbReference>
<keyword evidence="3" id="KW-1185">Reference proteome</keyword>
<sequence length="260" mass="29647">MEYARLVDAGHKEQVPIGIKYCTDMANALEREEGDANATSAVDRDADMWDKDLHKKHGKRVIQEYAARNTIVHSGLKELISQGEWAAMGKQIDDDTSTLDLIFRPGEAAEAEAKAALRKIGEDIRRAWLEDSGGGNATVYNARPPIYMARRNGVVEYEKLLPFSELADDYDQATFDKLLDKAKVKTKQTDDQRVQQSSKDALINRLEKRKTLLIKQCDEERKKSAALEAEVERYKMDYLKQLATTEELRGELRKRIKDRD</sequence>
<dbReference type="RefSeq" id="XP_047763301.1">
    <property type="nucleotide sequence ID" value="XM_047906205.1"/>
</dbReference>
<reference evidence="2" key="2">
    <citation type="journal article" date="2022" name="Microb. Genom.">
        <title>A chromosome-scale genome assembly of the tomato pathogen Cladosporium fulvum reveals a compartmentalized genome architecture and the presence of a dispensable chromosome.</title>
        <authorList>
            <person name="Zaccaron A.Z."/>
            <person name="Chen L.H."/>
            <person name="Samaras A."/>
            <person name="Stergiopoulos I."/>
        </authorList>
    </citation>
    <scope>NUCLEOTIDE SEQUENCE</scope>
    <source>
        <strain evidence="2">Race5_Kim</strain>
    </source>
</reference>